<evidence type="ECO:0000256" key="8">
    <source>
        <dbReference type="ARBA" id="ARBA00022967"/>
    </source>
</evidence>
<feature type="domain" description="ABC transporter" evidence="14">
    <location>
        <begin position="1115"/>
        <end position="1353"/>
    </location>
</feature>
<dbReference type="SMART" id="SM00382">
    <property type="entry name" value="AAA"/>
    <property type="match status" value="2"/>
</dbReference>
<feature type="domain" description="ABC transporter" evidence="14">
    <location>
        <begin position="441"/>
        <end position="677"/>
    </location>
</feature>
<dbReference type="GO" id="GO:0005743">
    <property type="term" value="C:mitochondrial inner membrane"/>
    <property type="evidence" value="ECO:0007669"/>
    <property type="project" value="TreeGrafter"/>
</dbReference>
<feature type="transmembrane region" description="Helical" evidence="13">
    <location>
        <begin position="237"/>
        <end position="256"/>
    </location>
</feature>
<keyword evidence="3" id="KW-0813">Transport</keyword>
<feature type="transmembrane region" description="Helical" evidence="13">
    <location>
        <begin position="93"/>
        <end position="116"/>
    </location>
</feature>
<dbReference type="Proteomes" id="UP000005408">
    <property type="component" value="Unassembled WGS sequence"/>
</dbReference>
<feature type="transmembrane region" description="Helical" evidence="13">
    <location>
        <begin position="940"/>
        <end position="961"/>
    </location>
</feature>
<keyword evidence="8" id="KW-1278">Translocase</keyword>
<dbReference type="PROSITE" id="PS50893">
    <property type="entry name" value="ABC_TRANSPORTER_2"/>
    <property type="match status" value="2"/>
</dbReference>
<dbReference type="SUPFAM" id="SSF52540">
    <property type="entry name" value="P-loop containing nucleoside triphosphate hydrolases"/>
    <property type="match status" value="2"/>
</dbReference>
<dbReference type="PROSITE" id="PS00211">
    <property type="entry name" value="ABC_TRANSPORTER_1"/>
    <property type="match status" value="2"/>
</dbReference>
<feature type="transmembrane region" description="Helical" evidence="13">
    <location>
        <begin position="262"/>
        <end position="283"/>
    </location>
</feature>
<dbReference type="FunFam" id="3.40.50.300:FF:000205">
    <property type="entry name" value="ABC transporter B family member 4"/>
    <property type="match status" value="1"/>
</dbReference>
<feature type="transmembrane region" description="Helical" evidence="13">
    <location>
        <begin position="1016"/>
        <end position="1034"/>
    </location>
</feature>
<dbReference type="CDD" id="cd03249">
    <property type="entry name" value="ABC_MTABC3_MDL1_MDL2"/>
    <property type="match status" value="2"/>
</dbReference>
<dbReference type="InterPro" id="IPR039421">
    <property type="entry name" value="Type_1_exporter"/>
</dbReference>
<evidence type="ECO:0000313" key="17">
    <source>
        <dbReference type="Proteomes" id="UP000005408"/>
    </source>
</evidence>
<evidence type="ECO:0000256" key="13">
    <source>
        <dbReference type="SAM" id="Phobius"/>
    </source>
</evidence>
<keyword evidence="4 13" id="KW-0812">Transmembrane</keyword>
<dbReference type="PANTHER" id="PTHR43394">
    <property type="entry name" value="ATP-DEPENDENT PERMEASE MDL1, MITOCHONDRIAL"/>
    <property type="match status" value="1"/>
</dbReference>
<feature type="transmembrane region" description="Helical" evidence="13">
    <location>
        <begin position="162"/>
        <end position="187"/>
    </location>
</feature>
<protein>
    <recommendedName>
        <fullName evidence="18">Multidrug resistance protein 1</fullName>
    </recommendedName>
</protein>
<proteinExistence type="inferred from homology"/>
<evidence type="ECO:0000256" key="7">
    <source>
        <dbReference type="ARBA" id="ARBA00022840"/>
    </source>
</evidence>
<evidence type="ECO:0000256" key="12">
    <source>
        <dbReference type="SAM" id="MobiDB-lite"/>
    </source>
</evidence>
<keyword evidence="11" id="KW-0325">Glycoprotein</keyword>
<feature type="compositionally biased region" description="Basic and acidic residues" evidence="12">
    <location>
        <begin position="20"/>
        <end position="29"/>
    </location>
</feature>
<evidence type="ECO:0000256" key="1">
    <source>
        <dbReference type="ARBA" id="ARBA00004141"/>
    </source>
</evidence>
<dbReference type="PROSITE" id="PS50929">
    <property type="entry name" value="ABC_TM1F"/>
    <property type="match status" value="2"/>
</dbReference>
<evidence type="ECO:0008006" key="18">
    <source>
        <dbReference type="Google" id="ProtNLM"/>
    </source>
</evidence>
<evidence type="ECO:0000259" key="14">
    <source>
        <dbReference type="PROSITE" id="PS50893"/>
    </source>
</evidence>
<accession>A0A8W8M9W5</accession>
<evidence type="ECO:0000259" key="15">
    <source>
        <dbReference type="PROSITE" id="PS50929"/>
    </source>
</evidence>
<evidence type="ECO:0000256" key="4">
    <source>
        <dbReference type="ARBA" id="ARBA00022692"/>
    </source>
</evidence>
<dbReference type="GO" id="GO:0090374">
    <property type="term" value="P:oligopeptide export from mitochondrion"/>
    <property type="evidence" value="ECO:0007669"/>
    <property type="project" value="TreeGrafter"/>
</dbReference>
<keyword evidence="17" id="KW-1185">Reference proteome</keyword>
<reference evidence="16" key="1">
    <citation type="submission" date="2022-08" db="UniProtKB">
        <authorList>
            <consortium name="EnsemblMetazoa"/>
        </authorList>
    </citation>
    <scope>IDENTIFICATION</scope>
    <source>
        <strain evidence="16">05x7-T-G4-1.051#20</strain>
    </source>
</reference>
<keyword evidence="9 13" id="KW-1133">Transmembrane helix</keyword>
<feature type="transmembrane region" description="Helical" evidence="13">
    <location>
        <begin position="917"/>
        <end position="934"/>
    </location>
</feature>
<comment type="similarity">
    <text evidence="2">Belongs to the ABC transporter superfamily. ABCB family. Multidrug resistance exporter (TC 3.A.1.201) subfamily.</text>
</comment>
<dbReference type="Pfam" id="PF00664">
    <property type="entry name" value="ABC_membrane"/>
    <property type="match status" value="2"/>
</dbReference>
<organism evidence="16 17">
    <name type="scientific">Magallana gigas</name>
    <name type="common">Pacific oyster</name>
    <name type="synonym">Crassostrea gigas</name>
    <dbReference type="NCBI Taxonomy" id="29159"/>
    <lineage>
        <taxon>Eukaryota</taxon>
        <taxon>Metazoa</taxon>
        <taxon>Spiralia</taxon>
        <taxon>Lophotrochozoa</taxon>
        <taxon>Mollusca</taxon>
        <taxon>Bivalvia</taxon>
        <taxon>Autobranchia</taxon>
        <taxon>Pteriomorphia</taxon>
        <taxon>Ostreida</taxon>
        <taxon>Ostreoidea</taxon>
        <taxon>Ostreidae</taxon>
        <taxon>Magallana</taxon>
    </lineage>
</organism>
<dbReference type="FunFam" id="3.40.50.300:FF:000479">
    <property type="entry name" value="Multidrug resistance protein 1A"/>
    <property type="match status" value="1"/>
</dbReference>
<feature type="region of interest" description="Disordered" evidence="12">
    <location>
        <begin position="20"/>
        <end position="51"/>
    </location>
</feature>
<feature type="transmembrane region" description="Helical" evidence="13">
    <location>
        <begin position="383"/>
        <end position="405"/>
    </location>
</feature>
<dbReference type="Pfam" id="PF00005">
    <property type="entry name" value="ABC_tran"/>
    <property type="match status" value="2"/>
</dbReference>
<dbReference type="EnsemblMetazoa" id="G31781.1">
    <property type="protein sequence ID" value="G31781.1:cds"/>
    <property type="gene ID" value="G31781"/>
</dbReference>
<evidence type="ECO:0000256" key="11">
    <source>
        <dbReference type="ARBA" id="ARBA00023180"/>
    </source>
</evidence>
<evidence type="ECO:0000256" key="9">
    <source>
        <dbReference type="ARBA" id="ARBA00022989"/>
    </source>
</evidence>
<evidence type="ECO:0000313" key="16">
    <source>
        <dbReference type="EnsemblMetazoa" id="G31781.1:cds"/>
    </source>
</evidence>
<keyword evidence="5" id="KW-0677">Repeat</keyword>
<dbReference type="InterPro" id="IPR027417">
    <property type="entry name" value="P-loop_NTPase"/>
</dbReference>
<evidence type="ECO:0000256" key="6">
    <source>
        <dbReference type="ARBA" id="ARBA00022741"/>
    </source>
</evidence>
<feature type="compositionally biased region" description="Polar residues" evidence="12">
    <location>
        <begin position="30"/>
        <end position="40"/>
    </location>
</feature>
<name>A0A8W8M9W5_MAGGI</name>
<comment type="subcellular location">
    <subcellularLocation>
        <location evidence="1">Membrane</location>
        <topology evidence="1">Multi-pass membrane protein</topology>
    </subcellularLocation>
</comment>
<dbReference type="CDD" id="cd18577">
    <property type="entry name" value="ABC_6TM_Pgp_ABCB1_D1_like"/>
    <property type="match status" value="1"/>
</dbReference>
<evidence type="ECO:0000256" key="5">
    <source>
        <dbReference type="ARBA" id="ARBA00022737"/>
    </source>
</evidence>
<keyword evidence="7" id="KW-0067">ATP-binding</keyword>
<keyword evidence="6" id="KW-0547">Nucleotide-binding</keyword>
<dbReference type="InterPro" id="IPR011527">
    <property type="entry name" value="ABC1_TM_dom"/>
</dbReference>
<dbReference type="SUPFAM" id="SSF90123">
    <property type="entry name" value="ABC transporter transmembrane region"/>
    <property type="match status" value="2"/>
</dbReference>
<feature type="transmembrane region" description="Helical" evidence="13">
    <location>
        <begin position="339"/>
        <end position="363"/>
    </location>
</feature>
<feature type="transmembrane region" description="Helical" evidence="13">
    <location>
        <begin position="834"/>
        <end position="861"/>
    </location>
</feature>
<dbReference type="GO" id="GO:0015421">
    <property type="term" value="F:ABC-type oligopeptide transporter activity"/>
    <property type="evidence" value="ECO:0007669"/>
    <property type="project" value="TreeGrafter"/>
</dbReference>
<sequence length="1358" mass="149648">MEQQNTTLTAKDIQMDEKIPIQNGEHVHQNGESGKQNGVSENGVPAEPKKGQATVTINPEVKVRTVNKEKQKEKVQQIGFFTLFRYGSLFDKIILAVGILCAMGTGCATPINFFVYGDLANYFILYDIAKGTNFSDTNLTTLVNREELLKSLDILDIAKEHALYFCLIAIGAFTLGFTSIFCFTVSAERQIRVIRKLFFRSIMRQDMEWFDTHESSELSTRFSEDMHLIYDGMGDKIATFFQWTTTFVISFVIAFISGWKLALATVAFCPLIILIGGTLTRWVRNLSGEESQAYASAGSVAEEVFSAIRTVTAFNGQEKECKRYNANLMHAKNNAAKKGVVLGLTVSAFWFLIFSALSVAFYYGVKLMQDPDEDFDPGDTLTVFLGVMIGSMSLGHAFPTLEIIANARGAATKVFSIIEQKSKINYEQEGGRKLEKMEGNIKFRGVHFRYPARPNIPILQGIDLDVQKGQTVALVGSSGCGKSTIIQLLQRFYDPEEGQLSVDDVDVKEMNLTWLRQQIGVVSQEPVLFGTTIAENIRYGRIDVTQGEIEQAAKEANAHTFIKELPQGYETLVGDRGAQLSGGQKQRIAIARALVRNPKILLLDEATSALDNESEAVVQKALERAEVGRTTIVVAHRLTTVRNADVIFSMVDGRVHEKGSHKELMDRKGLYYALVNLQSQTNEETEEASFSLDKTPSPQVKDSFLAWVSSTQVAEELEHELFEDEEADENAALMHKVKGHHATPIARQMSAMSSHSNDVIDGKAETDEEEAEADIPLAPLSKIMKMNSPEWLYITVGSICSVIVGAIQPAFAFLMAEFLKVFSMTKEEQDRVSLILVGIIMGIAVFNALLRLVLGICFVKAGSDLTLRMRKLAFKSIVWQDISFFDNHENRVGALTTRLASDAALVQGATGTKIGQVLESLAVLTTALIVAFIYSWNLTLVILAFMPLMIGVGVVQSRLVAGFAKGDKKAMEEAGKICTEAIDNVRTVVSLTREKTFVDEYSNHVDSIYRSGIKRAALYGVVFAVSQCFMYFAYAASFTYGAYLVTQGLGFQDVFRVFGAIIFGGMHVGRTGSNAPDFTKGRRAASRLFSLIERKPAIDAKTEDGQKLKSFTGAVEFKEVRFSYPSRPDVEVLGGLSLSVSPGETLALVGTSGCGKSTTVQMIERFYDPSGGLVIADGVDLKSLNLTWLRSHIGIVSQEPTLFDTSIAENIAYGDNSREVLMDEIISAARNANIHNFIESLPHGYETNVGEKGTQLSGGQKQRIAIARALVRNPRVLLLDEATSALDTESERIVQDALDKARQGRTCVVIAHRLSTIQNADRIAIIHKGQVVELGTHSELLAKKGVYWKLSQHNVKKS</sequence>
<dbReference type="CDD" id="cd18578">
    <property type="entry name" value="ABC_6TM_Pgp_ABCB1_D2_like"/>
    <property type="match status" value="1"/>
</dbReference>
<dbReference type="Gene3D" id="3.40.50.300">
    <property type="entry name" value="P-loop containing nucleotide triphosphate hydrolases"/>
    <property type="match status" value="2"/>
</dbReference>
<dbReference type="InterPro" id="IPR017871">
    <property type="entry name" value="ABC_transporter-like_CS"/>
</dbReference>
<evidence type="ECO:0000256" key="10">
    <source>
        <dbReference type="ARBA" id="ARBA00023136"/>
    </source>
</evidence>
<dbReference type="InterPro" id="IPR003439">
    <property type="entry name" value="ABC_transporter-like_ATP-bd"/>
</dbReference>
<dbReference type="FunFam" id="1.20.1560.10:FF:000009">
    <property type="entry name" value="ABC transporter B family member 1"/>
    <property type="match status" value="1"/>
</dbReference>
<dbReference type="FunFam" id="1.20.1560.10:FF:000018">
    <property type="entry name" value="ATP-binding cassette subfamily B member 11"/>
    <property type="match status" value="1"/>
</dbReference>
<feature type="domain" description="ABC transmembrane type-1" evidence="15">
    <location>
        <begin position="796"/>
        <end position="1080"/>
    </location>
</feature>
<dbReference type="GO" id="GO:0005524">
    <property type="term" value="F:ATP binding"/>
    <property type="evidence" value="ECO:0007669"/>
    <property type="project" value="UniProtKB-KW"/>
</dbReference>
<feature type="domain" description="ABC transmembrane type-1" evidence="15">
    <location>
        <begin position="96"/>
        <end position="406"/>
    </location>
</feature>
<dbReference type="GO" id="GO:0016887">
    <property type="term" value="F:ATP hydrolysis activity"/>
    <property type="evidence" value="ECO:0007669"/>
    <property type="project" value="InterPro"/>
</dbReference>
<dbReference type="PANTHER" id="PTHR43394:SF27">
    <property type="entry name" value="ATP-DEPENDENT TRANSLOCASE ABCB1-LIKE"/>
    <property type="match status" value="1"/>
</dbReference>
<dbReference type="Gene3D" id="1.20.1560.10">
    <property type="entry name" value="ABC transporter type 1, transmembrane domain"/>
    <property type="match status" value="1"/>
</dbReference>
<keyword evidence="10 13" id="KW-0472">Membrane</keyword>
<evidence type="ECO:0000256" key="3">
    <source>
        <dbReference type="ARBA" id="ARBA00022448"/>
    </source>
</evidence>
<dbReference type="InterPro" id="IPR036640">
    <property type="entry name" value="ABC1_TM_sf"/>
</dbReference>
<dbReference type="InterPro" id="IPR003593">
    <property type="entry name" value="AAA+_ATPase"/>
</dbReference>
<evidence type="ECO:0000256" key="2">
    <source>
        <dbReference type="ARBA" id="ARBA00007577"/>
    </source>
</evidence>
<feature type="transmembrane region" description="Helical" evidence="13">
    <location>
        <begin position="791"/>
        <end position="814"/>
    </location>
</feature>